<proteinExistence type="predicted"/>
<dbReference type="RefSeq" id="WP_160822942.1">
    <property type="nucleotide sequence ID" value="NZ_JBHSXE010000001.1"/>
</dbReference>
<evidence type="ECO:0000313" key="1">
    <source>
        <dbReference type="EMBL" id="MFC6881541.1"/>
    </source>
</evidence>
<protein>
    <submittedName>
        <fullName evidence="1">Uncharacterized protein</fullName>
    </submittedName>
</protein>
<comment type="caution">
    <text evidence="1">The sequence shown here is derived from an EMBL/GenBank/DDBJ whole genome shotgun (WGS) entry which is preliminary data.</text>
</comment>
<sequence length="243" mass="26700">MAATMPMYAMPEPGARLAVRPRPASWDAAGHPSQVRLEEFLADAARVCAPRLDQLPDPLALRLDVAIPVRTPLLDQHDLDNYLLPLATHLSRTSGRRFVSVWGTKRHALDSYLAVAEAMPADANAWHGQAFDVRTTAAADTTAFKEQIDQQLTEATLLPEGPLRLHIAFLVGSRRQWPNLWKPTIDALGRLLGGTTPDRLWHPRDGRIVELGLSTRIDPSLGHHVALRIQIAPADTPATARPS</sequence>
<organism evidence="1 2">
    <name type="scientific">Actinomadura yumaensis</name>
    <dbReference type="NCBI Taxonomy" id="111807"/>
    <lineage>
        <taxon>Bacteria</taxon>
        <taxon>Bacillati</taxon>
        <taxon>Actinomycetota</taxon>
        <taxon>Actinomycetes</taxon>
        <taxon>Streptosporangiales</taxon>
        <taxon>Thermomonosporaceae</taxon>
        <taxon>Actinomadura</taxon>
    </lineage>
</organism>
<accession>A0ABW2CLM6</accession>
<gene>
    <name evidence="1" type="ORF">ACFQKB_17405</name>
</gene>
<keyword evidence="2" id="KW-1185">Reference proteome</keyword>
<name>A0ABW2CLM6_9ACTN</name>
<dbReference type="EMBL" id="JBHSXS010000008">
    <property type="protein sequence ID" value="MFC6881541.1"/>
    <property type="molecule type" value="Genomic_DNA"/>
</dbReference>
<reference evidence="2" key="1">
    <citation type="journal article" date="2019" name="Int. J. Syst. Evol. Microbiol.">
        <title>The Global Catalogue of Microorganisms (GCM) 10K type strain sequencing project: providing services to taxonomists for standard genome sequencing and annotation.</title>
        <authorList>
            <consortium name="The Broad Institute Genomics Platform"/>
            <consortium name="The Broad Institute Genome Sequencing Center for Infectious Disease"/>
            <person name="Wu L."/>
            <person name="Ma J."/>
        </authorList>
    </citation>
    <scope>NUCLEOTIDE SEQUENCE [LARGE SCALE GENOMIC DNA]</scope>
    <source>
        <strain evidence="2">JCM 3369</strain>
    </source>
</reference>
<dbReference type="Proteomes" id="UP001596380">
    <property type="component" value="Unassembled WGS sequence"/>
</dbReference>
<evidence type="ECO:0000313" key="2">
    <source>
        <dbReference type="Proteomes" id="UP001596380"/>
    </source>
</evidence>